<evidence type="ECO:0000259" key="6">
    <source>
        <dbReference type="SMART" id="SM00945"/>
    </source>
</evidence>
<dbReference type="EMBL" id="CP076405">
    <property type="protein sequence ID" value="QWQ22445.2"/>
    <property type="molecule type" value="Genomic_DNA"/>
</dbReference>
<evidence type="ECO:0000313" key="7">
    <source>
        <dbReference type="EMBL" id="QWQ22445.2"/>
    </source>
</evidence>
<keyword evidence="3 4" id="KW-0143">Chaperone</keyword>
<dbReference type="PANTHER" id="PTHR38106:SF1">
    <property type="entry name" value="RNA CHAPERONE PROQ"/>
    <property type="match status" value="1"/>
</dbReference>
<organism evidence="7 8">
    <name type="scientific">Providencia rettgeri</name>
    <dbReference type="NCBI Taxonomy" id="587"/>
    <lineage>
        <taxon>Bacteria</taxon>
        <taxon>Pseudomonadati</taxon>
        <taxon>Pseudomonadota</taxon>
        <taxon>Gammaproteobacteria</taxon>
        <taxon>Enterobacterales</taxon>
        <taxon>Morganellaceae</taxon>
        <taxon>Providencia</taxon>
    </lineage>
</organism>
<evidence type="ECO:0000256" key="4">
    <source>
        <dbReference type="HAMAP-Rule" id="MF_00749"/>
    </source>
</evidence>
<dbReference type="Pfam" id="PF04352">
    <property type="entry name" value="ProQ"/>
    <property type="match status" value="1"/>
</dbReference>
<dbReference type="HAMAP" id="MF_00749">
    <property type="entry name" value="ProQ"/>
    <property type="match status" value="1"/>
</dbReference>
<sequence length="241" mass="26849">MENQPKLNSSKEVIAFLAERFPRCFIAEGEARPLKVGIFQDIVGCLKEEDGISKTQLRSALRMYTSSWRYLYGVKEGAKRVDLNGEDCGELDAEHIAHARQQLAEAKARVQAQRAEQKAQKRPAAKKASEKTPRNQDAAKEKTPRRRPSDNKERSQNTSAKAPRRNTPAPEQNLKSVTDINTLQIGQTLKVKVGTSVMDASVLEIAKDGVRVQLPTGLAMIVRAEHLKFWYGGQSGHEQTS</sequence>
<evidence type="ECO:0000256" key="2">
    <source>
        <dbReference type="ARBA" id="ARBA00022884"/>
    </source>
</evidence>
<dbReference type="Proteomes" id="UP000682358">
    <property type="component" value="Chromosome"/>
</dbReference>
<protein>
    <recommendedName>
        <fullName evidence="4">RNA chaperone ProQ</fullName>
    </recommendedName>
</protein>
<feature type="domain" description="ProQ/FinO" evidence="6">
    <location>
        <begin position="5"/>
        <end position="119"/>
    </location>
</feature>
<accession>A0AAJ4NKY0</accession>
<dbReference type="GO" id="GO:0034057">
    <property type="term" value="F:RNA strand-exchange activity"/>
    <property type="evidence" value="ECO:0007669"/>
    <property type="project" value="UniProtKB-UniRule"/>
</dbReference>
<keyword evidence="1 4" id="KW-0963">Cytoplasm</keyword>
<dbReference type="InterPro" id="IPR035236">
    <property type="entry name" value="ProQ_C"/>
</dbReference>
<dbReference type="GO" id="GO:0033592">
    <property type="term" value="F:RNA strand annealing activity"/>
    <property type="evidence" value="ECO:0007669"/>
    <property type="project" value="UniProtKB-UniRule"/>
</dbReference>
<dbReference type="AlphaFoldDB" id="A0AAJ4NKY0"/>
<name>A0AAJ4NKY0_PRORE</name>
<dbReference type="PANTHER" id="PTHR38106">
    <property type="entry name" value="RNA CHAPERONE PROQ"/>
    <property type="match status" value="1"/>
</dbReference>
<evidence type="ECO:0000256" key="3">
    <source>
        <dbReference type="ARBA" id="ARBA00023186"/>
    </source>
</evidence>
<dbReference type="InterPro" id="IPR023529">
    <property type="entry name" value="ProQ"/>
</dbReference>
<dbReference type="InterPro" id="IPR016103">
    <property type="entry name" value="ProQ/FinO"/>
</dbReference>
<feature type="compositionally biased region" description="Polar residues" evidence="5">
    <location>
        <begin position="169"/>
        <end position="178"/>
    </location>
</feature>
<evidence type="ECO:0000256" key="5">
    <source>
        <dbReference type="SAM" id="MobiDB-lite"/>
    </source>
</evidence>
<evidence type="ECO:0000256" key="1">
    <source>
        <dbReference type="ARBA" id="ARBA00022490"/>
    </source>
</evidence>
<proteinExistence type="inferred from homology"/>
<dbReference type="Gene3D" id="1.10.1710.10">
    <property type="entry name" value="ProQ/FinO domain"/>
    <property type="match status" value="1"/>
</dbReference>
<keyword evidence="2 4" id="KW-0694">RNA-binding</keyword>
<dbReference type="FunFam" id="1.10.1710.10:FF:000001">
    <property type="entry name" value="RNA chaperone ProQ"/>
    <property type="match status" value="1"/>
</dbReference>
<dbReference type="InterPro" id="IPR036442">
    <property type="entry name" value="ProQ/FinO_sf"/>
</dbReference>
<dbReference type="NCBIfam" id="NF003434">
    <property type="entry name" value="PRK04950.1"/>
    <property type="match status" value="1"/>
</dbReference>
<dbReference type="GO" id="GO:0005829">
    <property type="term" value="C:cytosol"/>
    <property type="evidence" value="ECO:0007669"/>
    <property type="project" value="TreeGrafter"/>
</dbReference>
<comment type="subcellular location">
    <subcellularLocation>
        <location evidence="4">Cytoplasm</location>
    </subcellularLocation>
</comment>
<comment type="similarity">
    <text evidence="4">Belongs to the ProQ family.</text>
</comment>
<comment type="function">
    <text evidence="4">RNA chaperone with significant RNA binding, RNA strand exchange and RNA duplexing activities. May regulate ProP activity through an RNA-based, post-transcriptional mechanism.</text>
</comment>
<evidence type="ECO:0000313" key="8">
    <source>
        <dbReference type="Proteomes" id="UP000682358"/>
    </source>
</evidence>
<dbReference type="SUPFAM" id="SSF48657">
    <property type="entry name" value="FinO-like"/>
    <property type="match status" value="1"/>
</dbReference>
<reference evidence="7" key="1">
    <citation type="submission" date="2021-06" db="EMBL/GenBank/DDBJ databases">
        <title>Emergence of genetically related NDM-1-producing Providencia rettgeri strains in Argentina.</title>
        <authorList>
            <person name="Pasteran F."/>
            <person name="Meo A."/>
            <person name="Gomez S."/>
            <person name="Derdoy L."/>
            <person name="Albronoz E."/>
            <person name="Faccone D."/>
            <person name="Guerriero L."/>
            <person name="Archuby D."/>
            <person name="Tarzia A."/>
            <person name="Lopez M."/>
            <person name="Corso A."/>
        </authorList>
    </citation>
    <scope>NUCLEOTIDE SEQUENCE</scope>
    <source>
        <strain evidence="7">PreM15628</strain>
    </source>
</reference>
<dbReference type="Pfam" id="PF17516">
    <property type="entry name" value="ProQ_C"/>
    <property type="match status" value="1"/>
</dbReference>
<gene>
    <name evidence="4 7" type="primary">proQ</name>
    <name evidence="7" type="ORF">KOF27_09115</name>
</gene>
<feature type="compositionally biased region" description="Basic and acidic residues" evidence="5">
    <location>
        <begin position="127"/>
        <end position="155"/>
    </location>
</feature>
<dbReference type="GO" id="GO:0010608">
    <property type="term" value="P:post-transcriptional regulation of gene expression"/>
    <property type="evidence" value="ECO:0007669"/>
    <property type="project" value="InterPro"/>
</dbReference>
<feature type="region of interest" description="Disordered" evidence="5">
    <location>
        <begin position="102"/>
        <end position="178"/>
    </location>
</feature>
<dbReference type="SMART" id="SM00945">
    <property type="entry name" value="ProQ"/>
    <property type="match status" value="1"/>
</dbReference>